<organism evidence="1 2">
    <name type="scientific">Phaseolus angularis</name>
    <name type="common">Azuki bean</name>
    <name type="synonym">Vigna angularis</name>
    <dbReference type="NCBI Taxonomy" id="3914"/>
    <lineage>
        <taxon>Eukaryota</taxon>
        <taxon>Viridiplantae</taxon>
        <taxon>Streptophyta</taxon>
        <taxon>Embryophyta</taxon>
        <taxon>Tracheophyta</taxon>
        <taxon>Spermatophyta</taxon>
        <taxon>Magnoliopsida</taxon>
        <taxon>eudicotyledons</taxon>
        <taxon>Gunneridae</taxon>
        <taxon>Pentapetalae</taxon>
        <taxon>rosids</taxon>
        <taxon>fabids</taxon>
        <taxon>Fabales</taxon>
        <taxon>Fabaceae</taxon>
        <taxon>Papilionoideae</taxon>
        <taxon>50 kb inversion clade</taxon>
        <taxon>NPAAA clade</taxon>
        <taxon>indigoferoid/millettioid clade</taxon>
        <taxon>Phaseoleae</taxon>
        <taxon>Vigna</taxon>
    </lineage>
</organism>
<protein>
    <submittedName>
        <fullName evidence="1">Uncharacterized protein</fullName>
    </submittedName>
</protein>
<dbReference type="AlphaFoldDB" id="A0A0L9UWE0"/>
<dbReference type="Gramene" id="KOM47036">
    <property type="protein sequence ID" value="KOM47036"/>
    <property type="gene ID" value="LR48_Vigan07g074000"/>
</dbReference>
<name>A0A0L9UWE0_PHAAN</name>
<evidence type="ECO:0000313" key="1">
    <source>
        <dbReference type="EMBL" id="KOM47036.1"/>
    </source>
</evidence>
<accession>A0A0L9UWE0</accession>
<reference evidence="2" key="1">
    <citation type="journal article" date="2015" name="Proc. Natl. Acad. Sci. U.S.A.">
        <title>Genome sequencing of adzuki bean (Vigna angularis) provides insight into high starch and low fat accumulation and domestication.</title>
        <authorList>
            <person name="Yang K."/>
            <person name="Tian Z."/>
            <person name="Chen C."/>
            <person name="Luo L."/>
            <person name="Zhao B."/>
            <person name="Wang Z."/>
            <person name="Yu L."/>
            <person name="Li Y."/>
            <person name="Sun Y."/>
            <person name="Li W."/>
            <person name="Chen Y."/>
            <person name="Li Y."/>
            <person name="Zhang Y."/>
            <person name="Ai D."/>
            <person name="Zhao J."/>
            <person name="Shang C."/>
            <person name="Ma Y."/>
            <person name="Wu B."/>
            <person name="Wang M."/>
            <person name="Gao L."/>
            <person name="Sun D."/>
            <person name="Zhang P."/>
            <person name="Guo F."/>
            <person name="Wang W."/>
            <person name="Li Y."/>
            <person name="Wang J."/>
            <person name="Varshney R.K."/>
            <person name="Wang J."/>
            <person name="Ling H.Q."/>
            <person name="Wan P."/>
        </authorList>
    </citation>
    <scope>NUCLEOTIDE SEQUENCE</scope>
    <source>
        <strain evidence="2">cv. Jingnong 6</strain>
    </source>
</reference>
<gene>
    <name evidence="1" type="ORF">LR48_Vigan07g074000</name>
</gene>
<dbReference type="Proteomes" id="UP000053144">
    <property type="component" value="Chromosome 7"/>
</dbReference>
<dbReference type="EMBL" id="CM003377">
    <property type="protein sequence ID" value="KOM47036.1"/>
    <property type="molecule type" value="Genomic_DNA"/>
</dbReference>
<proteinExistence type="predicted"/>
<sequence>MDLVGGASSTQVISRHTIDWVIKKIKTIERVLLVAPSSSIVAAMPHQTIAGAMPHRTIAAAICERIKSVMVEQCTDGKKEQKQNVKTMARPDVRTVTACAFTT</sequence>
<evidence type="ECO:0000313" key="2">
    <source>
        <dbReference type="Proteomes" id="UP000053144"/>
    </source>
</evidence>